<name>A0AAE0GET5_9CHLO</name>
<evidence type="ECO:0000313" key="1">
    <source>
        <dbReference type="EMBL" id="KAK3276630.1"/>
    </source>
</evidence>
<reference evidence="1 2" key="1">
    <citation type="journal article" date="2015" name="Genome Biol. Evol.">
        <title>Comparative Genomics of a Bacterivorous Green Alga Reveals Evolutionary Causalities and Consequences of Phago-Mixotrophic Mode of Nutrition.</title>
        <authorList>
            <person name="Burns J.A."/>
            <person name="Paasch A."/>
            <person name="Narechania A."/>
            <person name="Kim E."/>
        </authorList>
    </citation>
    <scope>NUCLEOTIDE SEQUENCE [LARGE SCALE GENOMIC DNA]</scope>
    <source>
        <strain evidence="1 2">PLY_AMNH</strain>
    </source>
</reference>
<evidence type="ECO:0000313" key="2">
    <source>
        <dbReference type="Proteomes" id="UP001190700"/>
    </source>
</evidence>
<dbReference type="AlphaFoldDB" id="A0AAE0GET5"/>
<proteinExistence type="predicted"/>
<feature type="non-terminal residue" evidence="1">
    <location>
        <position position="1"/>
    </location>
</feature>
<sequence>CAWPRLAWSSVYGTLVGEDGSDDAFAGVMKILKNRLAGGPPLDGRLESACPGSSAPKVHISSLLCRTASCTDPPGNKRPPSTSTK</sequence>
<comment type="caution">
    <text evidence="1">The sequence shown here is derived from an EMBL/GenBank/DDBJ whole genome shotgun (WGS) entry which is preliminary data.</text>
</comment>
<accession>A0AAE0GET5</accession>
<keyword evidence="2" id="KW-1185">Reference proteome</keyword>
<protein>
    <submittedName>
        <fullName evidence="1">Uncharacterized protein</fullName>
    </submittedName>
</protein>
<gene>
    <name evidence="1" type="ORF">CYMTET_15312</name>
</gene>
<organism evidence="1 2">
    <name type="scientific">Cymbomonas tetramitiformis</name>
    <dbReference type="NCBI Taxonomy" id="36881"/>
    <lineage>
        <taxon>Eukaryota</taxon>
        <taxon>Viridiplantae</taxon>
        <taxon>Chlorophyta</taxon>
        <taxon>Pyramimonadophyceae</taxon>
        <taxon>Pyramimonadales</taxon>
        <taxon>Pyramimonadaceae</taxon>
        <taxon>Cymbomonas</taxon>
    </lineage>
</organism>
<dbReference type="EMBL" id="LGRX02006457">
    <property type="protein sequence ID" value="KAK3276630.1"/>
    <property type="molecule type" value="Genomic_DNA"/>
</dbReference>
<dbReference type="Proteomes" id="UP001190700">
    <property type="component" value="Unassembled WGS sequence"/>
</dbReference>